<dbReference type="SUPFAM" id="SSF69618">
    <property type="entry name" value="HemD-like"/>
    <property type="match status" value="1"/>
</dbReference>
<keyword evidence="5" id="KW-1185">Reference proteome</keyword>
<dbReference type="PROSITE" id="PS51755">
    <property type="entry name" value="OMPR_PHOB"/>
    <property type="match status" value="1"/>
</dbReference>
<dbReference type="InterPro" id="IPR001867">
    <property type="entry name" value="OmpR/PhoB-type_DNA-bd"/>
</dbReference>
<dbReference type="GO" id="GO:0000160">
    <property type="term" value="P:phosphorelay signal transduction system"/>
    <property type="evidence" value="ECO:0007669"/>
    <property type="project" value="InterPro"/>
</dbReference>
<organism evidence="4 5">
    <name type="scientific">Epidermidibacterium keratini</name>
    <dbReference type="NCBI Taxonomy" id="1891644"/>
    <lineage>
        <taxon>Bacteria</taxon>
        <taxon>Bacillati</taxon>
        <taxon>Actinomycetota</taxon>
        <taxon>Actinomycetes</taxon>
        <taxon>Sporichthyales</taxon>
        <taxon>Sporichthyaceae</taxon>
        <taxon>Epidermidibacterium</taxon>
    </lineage>
</organism>
<reference evidence="4 5" key="1">
    <citation type="journal article" date="2018" name="Int. J. Syst. Evol. Microbiol.">
        <title>Epidermidibacterium keratini gen. nov., sp. nov., a member of the family Sporichthyaceae, isolated from keratin epidermis.</title>
        <authorList>
            <person name="Lee D.G."/>
            <person name="Trujillo M.E."/>
            <person name="Kang S."/>
            <person name="Nam J.J."/>
            <person name="Kim Y.J."/>
        </authorList>
    </citation>
    <scope>NUCLEOTIDE SEQUENCE [LARGE SCALE GENOMIC DNA]</scope>
    <source>
        <strain evidence="4 5">EPI-7</strain>
    </source>
</reference>
<evidence type="ECO:0000313" key="5">
    <source>
        <dbReference type="Proteomes" id="UP000463857"/>
    </source>
</evidence>
<dbReference type="Pfam" id="PF00486">
    <property type="entry name" value="Trans_reg_C"/>
    <property type="match status" value="1"/>
</dbReference>
<dbReference type="CDD" id="cd00383">
    <property type="entry name" value="trans_reg_C"/>
    <property type="match status" value="1"/>
</dbReference>
<dbReference type="Proteomes" id="UP000463857">
    <property type="component" value="Chromosome"/>
</dbReference>
<dbReference type="Gene3D" id="3.40.50.10090">
    <property type="match status" value="2"/>
</dbReference>
<dbReference type="CDD" id="cd06578">
    <property type="entry name" value="HemD"/>
    <property type="match status" value="1"/>
</dbReference>
<dbReference type="GO" id="GO:0006780">
    <property type="term" value="P:uroporphyrinogen III biosynthetic process"/>
    <property type="evidence" value="ECO:0007669"/>
    <property type="project" value="InterPro"/>
</dbReference>
<evidence type="ECO:0000259" key="3">
    <source>
        <dbReference type="PROSITE" id="PS51755"/>
    </source>
</evidence>
<dbReference type="GO" id="GO:0003677">
    <property type="term" value="F:DNA binding"/>
    <property type="evidence" value="ECO:0007669"/>
    <property type="project" value="UniProtKB-UniRule"/>
</dbReference>
<dbReference type="PANTHER" id="PTHR40082:SF1">
    <property type="entry name" value="BLR5956 PROTEIN"/>
    <property type="match status" value="1"/>
</dbReference>
<dbReference type="OrthoDB" id="213853at2"/>
<sequence>MSVAPRIPADELAGTRVLITAQRRAGELGAALSRRGASVQISAVLSVIPHVDDHTLISATLDLIERPPDVVVITTGVGLRGWIEACDVAGIAPALLEVLAQARLIVRGPKARGAAQAAGLSADWVAESETSAEIRDLLLSEGVAGRRVAIQHHGAGSDDLDGTLSEAGADVQSLVVYRWGPPPDPAAVEDSVRQVARGEFDAVVFTAAPGTLAFIEIARQIGVLDDVLAQLQAPEGTVAAAVGPLTAAPLHDVAVAPLVRDRARLGALARALVRELAERRGLRLATCEGELRLLRSAAVLDERVLALSPSSLAVLRTLAAARGSVVTREQLLAVLPGDSADLHASEVAVARLRDSIGARGLVQTVVKRGYRLAVT</sequence>
<keyword evidence="4" id="KW-0456">Lyase</keyword>
<dbReference type="GO" id="GO:0006355">
    <property type="term" value="P:regulation of DNA-templated transcription"/>
    <property type="evidence" value="ECO:0007669"/>
    <property type="project" value="InterPro"/>
</dbReference>
<dbReference type="InterPro" id="IPR036388">
    <property type="entry name" value="WH-like_DNA-bd_sf"/>
</dbReference>
<keyword evidence="1 2" id="KW-0238">DNA-binding</keyword>
<dbReference type="Gene3D" id="1.10.10.10">
    <property type="entry name" value="Winged helix-like DNA-binding domain superfamily/Winged helix DNA-binding domain"/>
    <property type="match status" value="1"/>
</dbReference>
<dbReference type="KEGG" id="eke:EK0264_14290"/>
<feature type="domain" description="OmpR/PhoB-type" evidence="3">
    <location>
        <begin position="274"/>
        <end position="374"/>
    </location>
</feature>
<evidence type="ECO:0000256" key="2">
    <source>
        <dbReference type="PROSITE-ProRule" id="PRU01091"/>
    </source>
</evidence>
<dbReference type="PANTHER" id="PTHR40082">
    <property type="entry name" value="BLR5956 PROTEIN"/>
    <property type="match status" value="1"/>
</dbReference>
<dbReference type="InterPro" id="IPR003754">
    <property type="entry name" value="4pyrrol_synth_uPrphyn_synth"/>
</dbReference>
<dbReference type="InterPro" id="IPR039793">
    <property type="entry name" value="UROS/Hem4"/>
</dbReference>
<dbReference type="FunCoup" id="A0A7L4YQA5">
    <property type="interactions" value="103"/>
</dbReference>
<dbReference type="EMBL" id="CP047156">
    <property type="protein sequence ID" value="QHC01336.1"/>
    <property type="molecule type" value="Genomic_DNA"/>
</dbReference>
<dbReference type="InterPro" id="IPR016032">
    <property type="entry name" value="Sig_transdc_resp-reg_C-effctor"/>
</dbReference>
<dbReference type="InParanoid" id="A0A7L4YQA5"/>
<evidence type="ECO:0000256" key="1">
    <source>
        <dbReference type="ARBA" id="ARBA00023125"/>
    </source>
</evidence>
<protein>
    <submittedName>
        <fullName evidence="4">Uroporphyrinogen-III synthase</fullName>
        <ecNumber evidence="4">4.2.1.75</ecNumber>
    </submittedName>
</protein>
<dbReference type="AlphaFoldDB" id="A0A7L4YQA5"/>
<dbReference type="Pfam" id="PF02602">
    <property type="entry name" value="HEM4"/>
    <property type="match status" value="1"/>
</dbReference>
<dbReference type="InterPro" id="IPR036108">
    <property type="entry name" value="4pyrrol_syn_uPrphyn_synt_sf"/>
</dbReference>
<dbReference type="NCBIfam" id="NF005568">
    <property type="entry name" value="PRK07239.1"/>
    <property type="match status" value="1"/>
</dbReference>
<feature type="DNA-binding region" description="OmpR/PhoB-type" evidence="2">
    <location>
        <begin position="274"/>
        <end position="374"/>
    </location>
</feature>
<dbReference type="RefSeq" id="WP_159546473.1">
    <property type="nucleotide sequence ID" value="NZ_CP047156.1"/>
</dbReference>
<proteinExistence type="predicted"/>
<dbReference type="SMART" id="SM00862">
    <property type="entry name" value="Trans_reg_C"/>
    <property type="match status" value="1"/>
</dbReference>
<dbReference type="GO" id="GO:0004852">
    <property type="term" value="F:uroporphyrinogen-III synthase activity"/>
    <property type="evidence" value="ECO:0007669"/>
    <property type="project" value="UniProtKB-EC"/>
</dbReference>
<accession>A0A7L4YQA5</accession>
<dbReference type="SUPFAM" id="SSF46894">
    <property type="entry name" value="C-terminal effector domain of the bipartite response regulators"/>
    <property type="match status" value="1"/>
</dbReference>
<dbReference type="EC" id="4.2.1.75" evidence="4"/>
<gene>
    <name evidence="4" type="ORF">EK0264_14290</name>
</gene>
<name>A0A7L4YQA5_9ACTN</name>
<evidence type="ECO:0000313" key="4">
    <source>
        <dbReference type="EMBL" id="QHC01336.1"/>
    </source>
</evidence>